<evidence type="ECO:0000256" key="5">
    <source>
        <dbReference type="ARBA" id="ARBA00022729"/>
    </source>
</evidence>
<feature type="transmembrane region" description="Helical" evidence="8">
    <location>
        <begin position="137"/>
        <end position="157"/>
    </location>
</feature>
<keyword evidence="9" id="KW-1185">Reference proteome</keyword>
<evidence type="ECO:0000256" key="1">
    <source>
        <dbReference type="ARBA" id="ARBA00004127"/>
    </source>
</evidence>
<evidence type="ECO:0000256" key="3">
    <source>
        <dbReference type="ARBA" id="ARBA00022502"/>
    </source>
</evidence>
<dbReference type="InterPro" id="IPR007217">
    <property type="entry name" value="Per1-like"/>
</dbReference>
<accession>A0ABM1DTA3</accession>
<keyword evidence="4 8" id="KW-0812">Transmembrane</keyword>
<dbReference type="RefSeq" id="XP_014663174.1">
    <property type="nucleotide sequence ID" value="XM_014807688.1"/>
</dbReference>
<reference evidence="10" key="1">
    <citation type="submission" date="2025-08" db="UniProtKB">
        <authorList>
            <consortium name="RefSeq"/>
        </authorList>
    </citation>
    <scope>IDENTIFICATION</scope>
</reference>
<proteinExistence type="inferred from homology"/>
<gene>
    <name evidence="10" type="primary">LOC106805917</name>
</gene>
<keyword evidence="8" id="KW-0333">Golgi apparatus</keyword>
<feature type="signal peptide" evidence="8">
    <location>
        <begin position="1"/>
        <end position="21"/>
    </location>
</feature>
<evidence type="ECO:0000256" key="6">
    <source>
        <dbReference type="ARBA" id="ARBA00022989"/>
    </source>
</evidence>
<feature type="transmembrane region" description="Helical" evidence="8">
    <location>
        <begin position="229"/>
        <end position="247"/>
    </location>
</feature>
<feature type="transmembrane region" description="Helical" evidence="8">
    <location>
        <begin position="254"/>
        <end position="274"/>
    </location>
</feature>
<dbReference type="PANTHER" id="PTHR13148">
    <property type="entry name" value="PER1-RELATED"/>
    <property type="match status" value="1"/>
</dbReference>
<organism evidence="9 10">
    <name type="scientific">Priapulus caudatus</name>
    <name type="common">Priapulid worm</name>
    <dbReference type="NCBI Taxonomy" id="37621"/>
    <lineage>
        <taxon>Eukaryota</taxon>
        <taxon>Metazoa</taxon>
        <taxon>Ecdysozoa</taxon>
        <taxon>Scalidophora</taxon>
        <taxon>Priapulida</taxon>
        <taxon>Priapulimorpha</taxon>
        <taxon>Priapulimorphida</taxon>
        <taxon>Priapulidae</taxon>
        <taxon>Priapulus</taxon>
    </lineage>
</organism>
<keyword evidence="6 8" id="KW-1133">Transmembrane helix</keyword>
<comment type="subcellular location">
    <subcellularLocation>
        <location evidence="1">Endomembrane system</location>
        <topology evidence="1">Multi-pass membrane protein</topology>
    </subcellularLocation>
    <subcellularLocation>
        <location evidence="8">Golgi apparatus membrane</location>
        <topology evidence="8">Multi-pass membrane protein</topology>
    </subcellularLocation>
</comment>
<dbReference type="GeneID" id="106805917"/>
<name>A0ABM1DTA3_PRICU</name>
<feature type="transmembrane region" description="Helical" evidence="8">
    <location>
        <begin position="199"/>
        <end position="217"/>
    </location>
</feature>
<evidence type="ECO:0000256" key="4">
    <source>
        <dbReference type="ARBA" id="ARBA00022692"/>
    </source>
</evidence>
<evidence type="ECO:0000256" key="8">
    <source>
        <dbReference type="RuleBase" id="RU365066"/>
    </source>
</evidence>
<evidence type="ECO:0000256" key="2">
    <source>
        <dbReference type="ARBA" id="ARBA00006387"/>
    </source>
</evidence>
<keyword evidence="5 8" id="KW-0732">Signal</keyword>
<evidence type="ECO:0000256" key="7">
    <source>
        <dbReference type="ARBA" id="ARBA00023136"/>
    </source>
</evidence>
<evidence type="ECO:0000313" key="10">
    <source>
        <dbReference type="RefSeq" id="XP_014663174.1"/>
    </source>
</evidence>
<feature type="transmembrane region" description="Helical" evidence="8">
    <location>
        <begin position="169"/>
        <end position="187"/>
    </location>
</feature>
<feature type="transmembrane region" description="Helical" evidence="8">
    <location>
        <begin position="294"/>
        <end position="312"/>
    </location>
</feature>
<keyword evidence="3 8" id="KW-0337">GPI-anchor biosynthesis</keyword>
<dbReference type="PROSITE" id="PS51257">
    <property type="entry name" value="PROKAR_LIPOPROTEIN"/>
    <property type="match status" value="1"/>
</dbReference>
<sequence length="321" mass="36493">MNRRVACAAVLLLALACCTSASDGDGSPVFFRCVRACVGGVCNGTAALERFRDQQGFFDRATAWDCDDECRYACMWTTVAAFRDGGYGVPQFYGKWPFTKWLGMQEPASAIFSALNLLTHLGMYVEFRRRVRAAAPMFSVWSGYAAFAVNAWAWSTVFHTRDYRLTEMLDYFCAVLGVLYSFFGLCVRVLGTDRWWKPAVPGVAILLFFVYHVHYLAFIKFDYGYNMRANIAVGMVNSVGWLVWFLFKRKTLPHAYKVALTVVLVNLLLILELGDFPPLLWTFDAHSLWHLGTAPLPFLLYSFFIDDCNFLLDAKEKLKFP</sequence>
<comment type="function">
    <text evidence="8">Involved in the lipid remodeling steps of GPI-anchor maturation.</text>
</comment>
<dbReference type="Proteomes" id="UP000695022">
    <property type="component" value="Unplaced"/>
</dbReference>
<comment type="caution">
    <text evidence="8">Lacks conserved residue(s) required for the propagation of feature annotation.</text>
</comment>
<dbReference type="PANTHER" id="PTHR13148:SF0">
    <property type="entry name" value="POST-GPI ATTACHMENT TO PROTEINS FACTOR 3"/>
    <property type="match status" value="1"/>
</dbReference>
<keyword evidence="7 8" id="KW-0472">Membrane</keyword>
<feature type="chain" id="PRO_5044961748" description="Post-GPI attachment to proteins factor 3" evidence="8">
    <location>
        <begin position="22"/>
        <end position="321"/>
    </location>
</feature>
<comment type="similarity">
    <text evidence="2 8">Belongs to the PGAP3 family.</text>
</comment>
<protein>
    <recommendedName>
        <fullName evidence="8">Post-GPI attachment to proteins factor 3</fullName>
    </recommendedName>
</protein>
<dbReference type="Pfam" id="PF04080">
    <property type="entry name" value="Per1"/>
    <property type="match status" value="1"/>
</dbReference>
<evidence type="ECO:0000313" key="9">
    <source>
        <dbReference type="Proteomes" id="UP000695022"/>
    </source>
</evidence>